<feature type="region of interest" description="Disordered" evidence="1">
    <location>
        <begin position="471"/>
        <end position="511"/>
    </location>
</feature>
<evidence type="ECO:0000256" key="2">
    <source>
        <dbReference type="SAM" id="Phobius"/>
    </source>
</evidence>
<keyword evidence="4" id="KW-1185">Reference proteome</keyword>
<keyword evidence="2" id="KW-0812">Transmembrane</keyword>
<feature type="compositionally biased region" description="Polar residues" evidence="1">
    <location>
        <begin position="16"/>
        <end position="25"/>
    </location>
</feature>
<keyword evidence="2" id="KW-0472">Membrane</keyword>
<dbReference type="EMBL" id="JAJKFW010000003">
    <property type="protein sequence ID" value="MCC9640822.1"/>
    <property type="molecule type" value="Genomic_DNA"/>
</dbReference>
<feature type="region of interest" description="Disordered" evidence="1">
    <location>
        <begin position="1"/>
        <end position="60"/>
    </location>
</feature>
<protein>
    <submittedName>
        <fullName evidence="3">Uncharacterized protein</fullName>
    </submittedName>
</protein>
<name>A0ABS8ND13_9BACT</name>
<feature type="compositionally biased region" description="Basic and acidic residues" evidence="1">
    <location>
        <begin position="490"/>
        <end position="511"/>
    </location>
</feature>
<keyword evidence="2" id="KW-1133">Transmembrane helix</keyword>
<feature type="compositionally biased region" description="Basic and acidic residues" evidence="1">
    <location>
        <begin position="471"/>
        <end position="480"/>
    </location>
</feature>
<evidence type="ECO:0000256" key="1">
    <source>
        <dbReference type="SAM" id="MobiDB-lite"/>
    </source>
</evidence>
<evidence type="ECO:0000313" key="4">
    <source>
        <dbReference type="Proteomes" id="UP001430306"/>
    </source>
</evidence>
<proteinExistence type="predicted"/>
<reference evidence="3" key="1">
    <citation type="submission" date="2021-11" db="EMBL/GenBank/DDBJ databases">
        <title>Genome sequence.</title>
        <authorList>
            <person name="Sun Q."/>
        </authorList>
    </citation>
    <scope>NUCLEOTIDE SEQUENCE</scope>
    <source>
        <strain evidence="3">JC740</strain>
    </source>
</reference>
<gene>
    <name evidence="3" type="ORF">LOC71_00935</name>
</gene>
<feature type="compositionally biased region" description="Polar residues" evidence="1">
    <location>
        <begin position="32"/>
        <end position="56"/>
    </location>
</feature>
<organism evidence="3 4">
    <name type="scientific">Rhodopirellula halodulae</name>
    <dbReference type="NCBI Taxonomy" id="2894198"/>
    <lineage>
        <taxon>Bacteria</taxon>
        <taxon>Pseudomonadati</taxon>
        <taxon>Planctomycetota</taxon>
        <taxon>Planctomycetia</taxon>
        <taxon>Pirellulales</taxon>
        <taxon>Pirellulaceae</taxon>
        <taxon>Rhodopirellula</taxon>
    </lineage>
</organism>
<sequence>MSESKSSPESLRKDSITPSESGTQHGNDDKTVSMTIPNKTPNGVPPNSTVGRSSSPVDAIDPDDELLVAYLDGEVSGRERELLEDRLVAEEPLRLRLQALQRGWDMLDELPTPVVDERSVQTTLEMVVADLTRASQGIEPVGERSAAAGDDSAKSPMSKWTKRWIAVAGFALVASLIAAFTWQNISYRQEIADLPIAIDHQAYSSTDDLQLIRDLAKSPRWYALANHSANKELEHLVDKLGGTEELVQAIAELDDDQRSTAYRRWDTFQNMTDRAKDITRERAKRVATSPDADELLQTMRAYSRWKEQLSRDTLAAIENETGVAREIAIQDGVHETMNVIGRLTAKGLSDESVERIAFTMQQIVQQRIADKEPAALRMMEGFKEHGGKDEDRKWAYHFIAHTIISDASRWRRSSRGKKRGPESPPLTLSELHQIETMLPEGDLELLRTVSTDTWFRSMVLRDWVEESLRRRGRPDSEMKTLQEAYQETSADERELLDLLPPEETRDQLLRP</sequence>
<dbReference type="Proteomes" id="UP001430306">
    <property type="component" value="Unassembled WGS sequence"/>
</dbReference>
<evidence type="ECO:0000313" key="3">
    <source>
        <dbReference type="EMBL" id="MCC9640822.1"/>
    </source>
</evidence>
<comment type="caution">
    <text evidence="3">The sequence shown here is derived from an EMBL/GenBank/DDBJ whole genome shotgun (WGS) entry which is preliminary data.</text>
</comment>
<dbReference type="RefSeq" id="WP_230270510.1">
    <property type="nucleotide sequence ID" value="NZ_JAJKFW010000003.1"/>
</dbReference>
<accession>A0ABS8ND13</accession>
<feature type="transmembrane region" description="Helical" evidence="2">
    <location>
        <begin position="164"/>
        <end position="182"/>
    </location>
</feature>